<evidence type="ECO:0000313" key="6">
    <source>
        <dbReference type="Proteomes" id="UP000061809"/>
    </source>
</evidence>
<dbReference type="EMBL" id="VVYW01000029">
    <property type="protein sequence ID" value="KAA5403248.1"/>
    <property type="molecule type" value="Genomic_DNA"/>
</dbReference>
<reference evidence="2 6" key="1">
    <citation type="journal article" date="2015" name="Science">
        <title>Genetic determinants of in vivo fitness and diet responsiveness in multiple human gut Bacteroides.</title>
        <authorList>
            <person name="Wu M."/>
            <person name="McNulty N.P."/>
            <person name="Rodionov D.A."/>
            <person name="Khoroshkin M.S."/>
            <person name="Griffin N.W."/>
            <person name="Cheng J."/>
            <person name="Latreille P."/>
            <person name="Kerstetter R.A."/>
            <person name="Terrapon N."/>
            <person name="Henrissat B."/>
            <person name="Osterman A.L."/>
            <person name="Gordon J.I."/>
        </authorList>
    </citation>
    <scope>NUCLEOTIDE SEQUENCE [LARGE SCALE GENOMIC DNA]</scope>
    <source>
        <strain evidence="2 6">WH2</strain>
    </source>
</reference>
<dbReference type="SUPFAM" id="SSF160574">
    <property type="entry name" value="BT0923-like"/>
    <property type="match status" value="1"/>
</dbReference>
<evidence type="ECO:0000313" key="7">
    <source>
        <dbReference type="Proteomes" id="UP000325055"/>
    </source>
</evidence>
<dbReference type="Proteomes" id="UP001266995">
    <property type="component" value="Unassembled WGS sequence"/>
</dbReference>
<dbReference type="Proteomes" id="UP000325055">
    <property type="component" value="Unassembled WGS sequence"/>
</dbReference>
<dbReference type="EMBL" id="CP012801">
    <property type="protein sequence ID" value="ALJ62192.1"/>
    <property type="molecule type" value="Genomic_DNA"/>
</dbReference>
<name>A0A0P0GCV1_9BACE</name>
<dbReference type="KEGG" id="bcel:BcellWH2_04983"/>
<protein>
    <recommendedName>
        <fullName evidence="8">PepSY domain-containing protein</fullName>
    </recommendedName>
</protein>
<dbReference type="RefSeq" id="WP_007209918.1">
    <property type="nucleotide sequence ID" value="NZ_CAXKYC010000005.1"/>
</dbReference>
<evidence type="ECO:0000313" key="4">
    <source>
        <dbReference type="EMBL" id="MDE8694285.1"/>
    </source>
</evidence>
<evidence type="ECO:0000256" key="1">
    <source>
        <dbReference type="SAM" id="SignalP"/>
    </source>
</evidence>
<dbReference type="PATRIC" id="fig|246787.4.peg.5145"/>
<dbReference type="EMBL" id="JARFID010000006">
    <property type="protein sequence ID" value="MDE8694285.1"/>
    <property type="molecule type" value="Genomic_DNA"/>
</dbReference>
<proteinExistence type="predicted"/>
<sequence length="101" mass="10937">MKKLFLAVALVMGLGTSVAFANNMVSDVEIATMINEFKPIDVKELPQAVQDAIKENYSEATIKEAAVEVAEDGTKTYKVTLVDASGTENPVLFNEKGEVQK</sequence>
<organism evidence="2 6">
    <name type="scientific">Bacteroides cellulosilyticus</name>
    <dbReference type="NCBI Taxonomy" id="246787"/>
    <lineage>
        <taxon>Bacteria</taxon>
        <taxon>Pseudomonadati</taxon>
        <taxon>Bacteroidota</taxon>
        <taxon>Bacteroidia</taxon>
        <taxon>Bacteroidales</taxon>
        <taxon>Bacteroidaceae</taxon>
        <taxon>Bacteroides</taxon>
    </lineage>
</organism>
<accession>A0A0P0GCV1</accession>
<dbReference type="Proteomes" id="UP001221924">
    <property type="component" value="Unassembled WGS sequence"/>
</dbReference>
<feature type="chain" id="PRO_5042679835" description="PepSY domain-containing protein" evidence="1">
    <location>
        <begin position="22"/>
        <end position="101"/>
    </location>
</feature>
<dbReference type="AlphaFoldDB" id="A0A0P0GCV1"/>
<feature type="signal peptide" evidence="1">
    <location>
        <begin position="1"/>
        <end position="21"/>
    </location>
</feature>
<reference evidence="5" key="4">
    <citation type="submission" date="2023-08" db="EMBL/GenBank/DDBJ databases">
        <title>Reintroducing virulent viruses to syntetic microbiomes.</title>
        <authorList>
            <person name="Wilde J."/>
            <person name="Boyes R."/>
            <person name="Robinson A.V."/>
            <person name="Daisley B.A."/>
            <person name="Allen-Vercoe E."/>
        </authorList>
    </citation>
    <scope>NUCLEOTIDE SEQUENCE</scope>
    <source>
        <strain evidence="5">225I_12FAA</strain>
    </source>
</reference>
<evidence type="ECO:0000313" key="3">
    <source>
        <dbReference type="EMBL" id="KAA5403248.1"/>
    </source>
</evidence>
<evidence type="ECO:0008006" key="8">
    <source>
        <dbReference type="Google" id="ProtNLM"/>
    </source>
</evidence>
<evidence type="ECO:0000313" key="5">
    <source>
        <dbReference type="EMBL" id="MDT4512473.1"/>
    </source>
</evidence>
<evidence type="ECO:0000313" key="2">
    <source>
        <dbReference type="EMBL" id="ALJ62192.1"/>
    </source>
</evidence>
<reference evidence="4" key="3">
    <citation type="submission" date="2023-03" db="EMBL/GenBank/DDBJ databases">
        <title>DFI Biobank Strains.</title>
        <authorList>
            <person name="Mostad J."/>
            <person name="Paddock L."/>
            <person name="Medina S."/>
            <person name="Waligurski E."/>
            <person name="Barat B."/>
            <person name="Smith R."/>
            <person name="Burgo V."/>
            <person name="Metcalfe C."/>
            <person name="Woodson C."/>
            <person name="Sundararajan A."/>
            <person name="Ramaswamy R."/>
            <person name="Lin H."/>
            <person name="Pamer E.G."/>
        </authorList>
    </citation>
    <scope>NUCLEOTIDE SEQUENCE</scope>
    <source>
        <strain evidence="4">DFI.9.5</strain>
    </source>
</reference>
<dbReference type="Gene3D" id="3.40.1420.30">
    <property type="match status" value="1"/>
</dbReference>
<reference evidence="3 7" key="2">
    <citation type="journal article" date="2019" name="Nat. Med.">
        <title>A library of human gut bacterial isolates paired with longitudinal multiomics data enables mechanistic microbiome research.</title>
        <authorList>
            <person name="Poyet M."/>
            <person name="Groussin M."/>
            <person name="Gibbons S.M."/>
            <person name="Avila-Pacheco J."/>
            <person name="Jiang X."/>
            <person name="Kearney S.M."/>
            <person name="Perrotta A.R."/>
            <person name="Berdy B."/>
            <person name="Zhao S."/>
            <person name="Lieberman T.D."/>
            <person name="Swanson P.K."/>
            <person name="Smith M."/>
            <person name="Roesemann S."/>
            <person name="Alexander J.E."/>
            <person name="Rich S.A."/>
            <person name="Livny J."/>
            <person name="Vlamakis H."/>
            <person name="Clish C."/>
            <person name="Bullock K."/>
            <person name="Deik A."/>
            <person name="Scott J."/>
            <person name="Pierce K.A."/>
            <person name="Xavier R.J."/>
            <person name="Alm E.J."/>
        </authorList>
    </citation>
    <scope>NUCLEOTIDE SEQUENCE [LARGE SCALE GENOMIC DNA]</scope>
    <source>
        <strain evidence="3 7">BIOML-A7</strain>
    </source>
</reference>
<dbReference type="Proteomes" id="UP000061809">
    <property type="component" value="Chromosome"/>
</dbReference>
<keyword evidence="1" id="KW-0732">Signal</keyword>
<gene>
    <name evidence="2" type="ORF">BcellWH2_04983</name>
    <name evidence="3" type="ORF">F2Y86_24095</name>
    <name evidence="4" type="ORF">PZH42_09215</name>
    <name evidence="5" type="ORF">RO785_15995</name>
</gene>
<dbReference type="EMBL" id="JAVSNH010000001">
    <property type="protein sequence ID" value="MDT4512473.1"/>
    <property type="molecule type" value="Genomic_DNA"/>
</dbReference>